<protein>
    <recommendedName>
        <fullName evidence="7">Fucosyltransferase</fullName>
        <ecNumber evidence="7">2.4.1.-</ecNumber>
    </recommendedName>
</protein>
<organism evidence="8 9">
    <name type="scientific">Brassica cretica</name>
    <name type="common">Mustard</name>
    <dbReference type="NCBI Taxonomy" id="69181"/>
    <lineage>
        <taxon>Eukaryota</taxon>
        <taxon>Viridiplantae</taxon>
        <taxon>Streptophyta</taxon>
        <taxon>Embryophyta</taxon>
        <taxon>Tracheophyta</taxon>
        <taxon>Spermatophyta</taxon>
        <taxon>Magnoliopsida</taxon>
        <taxon>eudicotyledons</taxon>
        <taxon>Gunneridae</taxon>
        <taxon>Pentapetalae</taxon>
        <taxon>rosids</taxon>
        <taxon>malvids</taxon>
        <taxon>Brassicales</taxon>
        <taxon>Brassicaceae</taxon>
        <taxon>Brassiceae</taxon>
        <taxon>Brassica</taxon>
    </lineage>
</organism>
<evidence type="ECO:0000256" key="1">
    <source>
        <dbReference type="ARBA" id="ARBA00010481"/>
    </source>
</evidence>
<dbReference type="GO" id="GO:0071555">
    <property type="term" value="P:cell wall organization"/>
    <property type="evidence" value="ECO:0007669"/>
    <property type="project" value="UniProtKB-UniRule"/>
</dbReference>
<comment type="caution">
    <text evidence="8">The sequence shown here is derived from an EMBL/GenBank/DDBJ whole genome shotgun (WGS) entry which is preliminary data.</text>
</comment>
<evidence type="ECO:0000256" key="7">
    <source>
        <dbReference type="RuleBase" id="RU367004"/>
    </source>
</evidence>
<name>A0A8S9MB24_BRACR</name>
<dbReference type="PANTHER" id="PTHR31889">
    <property type="entry name" value="FUCOSYLTRANSFERASE 2-RELATED"/>
    <property type="match status" value="1"/>
</dbReference>
<evidence type="ECO:0000256" key="4">
    <source>
        <dbReference type="ARBA" id="ARBA00023034"/>
    </source>
</evidence>
<comment type="subcellular location">
    <subcellularLocation>
        <location evidence="7">Golgi apparatus</location>
        <location evidence="7">Golgi stack membrane</location>
        <topology evidence="7">Single-pass type II membrane protein</topology>
    </subcellularLocation>
</comment>
<dbReference type="EC" id="2.4.1.-" evidence="7"/>
<dbReference type="GO" id="GO:0042546">
    <property type="term" value="P:cell wall biogenesis"/>
    <property type="evidence" value="ECO:0007669"/>
    <property type="project" value="InterPro"/>
</dbReference>
<comment type="function">
    <text evidence="7">May be involved in cell wall biosynthesis.</text>
</comment>
<keyword evidence="3 7" id="KW-0808">Transferase</keyword>
<dbReference type="PANTHER" id="PTHR31889:SF67">
    <property type="entry name" value="FUCOSYLTRANSFERASE"/>
    <property type="match status" value="1"/>
</dbReference>
<sequence>MFWEQPTSTGEMIEVYQPSEERVQQTDKKLHDQKALAEVYLLSLTDNIVTYTFGYFAHSLGGLRPWILYQPVNRTAPDPPCVKAVSMEPCFHSPPLYGCQAKTIETTPFVMSCEDSNPGLKLVDAPE</sequence>
<dbReference type="EMBL" id="QGKW02000007">
    <property type="protein sequence ID" value="KAF2617240.1"/>
    <property type="molecule type" value="Genomic_DNA"/>
</dbReference>
<evidence type="ECO:0000256" key="2">
    <source>
        <dbReference type="ARBA" id="ARBA00022676"/>
    </source>
</evidence>
<dbReference type="GO" id="GO:0032580">
    <property type="term" value="C:Golgi cisterna membrane"/>
    <property type="evidence" value="ECO:0007669"/>
    <property type="project" value="UniProtKB-SubCell"/>
</dbReference>
<evidence type="ECO:0000256" key="3">
    <source>
        <dbReference type="ARBA" id="ARBA00022679"/>
    </source>
</evidence>
<dbReference type="Pfam" id="PF03254">
    <property type="entry name" value="XG_FTase"/>
    <property type="match status" value="1"/>
</dbReference>
<gene>
    <name evidence="8" type="ORF">F2Q68_00040768</name>
</gene>
<proteinExistence type="inferred from homology"/>
<dbReference type="AlphaFoldDB" id="A0A8S9MB24"/>
<dbReference type="Proteomes" id="UP000712281">
    <property type="component" value="Unassembled WGS sequence"/>
</dbReference>
<keyword evidence="6 7" id="KW-0961">Cell wall biogenesis/degradation</keyword>
<comment type="similarity">
    <text evidence="1 7">Belongs to the glycosyltransferase 37 family.</text>
</comment>
<keyword evidence="5" id="KW-0325">Glycoprotein</keyword>
<dbReference type="InterPro" id="IPR004938">
    <property type="entry name" value="XG_FTase"/>
</dbReference>
<evidence type="ECO:0000256" key="6">
    <source>
        <dbReference type="ARBA" id="ARBA00023316"/>
    </source>
</evidence>
<keyword evidence="2 7" id="KW-0328">Glycosyltransferase</keyword>
<dbReference type="GO" id="GO:0009969">
    <property type="term" value="P:xyloglucan biosynthetic process"/>
    <property type="evidence" value="ECO:0007669"/>
    <property type="project" value="TreeGrafter"/>
</dbReference>
<evidence type="ECO:0000313" key="9">
    <source>
        <dbReference type="Proteomes" id="UP000712281"/>
    </source>
</evidence>
<accession>A0A8S9MB24</accession>
<reference evidence="8" key="1">
    <citation type="submission" date="2019-12" db="EMBL/GenBank/DDBJ databases">
        <title>Genome sequencing and annotation of Brassica cretica.</title>
        <authorList>
            <person name="Studholme D.J."/>
            <person name="Sarris P.F."/>
        </authorList>
    </citation>
    <scope>NUCLEOTIDE SEQUENCE</scope>
    <source>
        <strain evidence="8">PFS-001/15</strain>
        <tissue evidence="8">Leaf</tissue>
    </source>
</reference>
<dbReference type="GO" id="GO:0008107">
    <property type="term" value="F:galactoside 2-alpha-L-fucosyltransferase activity"/>
    <property type="evidence" value="ECO:0007669"/>
    <property type="project" value="InterPro"/>
</dbReference>
<evidence type="ECO:0000313" key="8">
    <source>
        <dbReference type="EMBL" id="KAF2617240.1"/>
    </source>
</evidence>
<keyword evidence="4 7" id="KW-0333">Golgi apparatus</keyword>
<evidence type="ECO:0000256" key="5">
    <source>
        <dbReference type="ARBA" id="ARBA00023180"/>
    </source>
</evidence>